<feature type="non-terminal residue" evidence="2">
    <location>
        <position position="1"/>
    </location>
</feature>
<evidence type="ECO:0000256" key="1">
    <source>
        <dbReference type="SAM" id="Phobius"/>
    </source>
</evidence>
<evidence type="ECO:0000313" key="2">
    <source>
        <dbReference type="EMBL" id="KAJ9592186.1"/>
    </source>
</evidence>
<gene>
    <name evidence="2" type="ORF">L9F63_001302</name>
</gene>
<organism evidence="2 3">
    <name type="scientific">Diploptera punctata</name>
    <name type="common">Pacific beetle cockroach</name>
    <dbReference type="NCBI Taxonomy" id="6984"/>
    <lineage>
        <taxon>Eukaryota</taxon>
        <taxon>Metazoa</taxon>
        <taxon>Ecdysozoa</taxon>
        <taxon>Arthropoda</taxon>
        <taxon>Hexapoda</taxon>
        <taxon>Insecta</taxon>
        <taxon>Pterygota</taxon>
        <taxon>Neoptera</taxon>
        <taxon>Polyneoptera</taxon>
        <taxon>Dictyoptera</taxon>
        <taxon>Blattodea</taxon>
        <taxon>Blaberoidea</taxon>
        <taxon>Blaberidae</taxon>
        <taxon>Diplopterinae</taxon>
        <taxon>Diploptera</taxon>
    </lineage>
</organism>
<feature type="transmembrane region" description="Helical" evidence="1">
    <location>
        <begin position="72"/>
        <end position="94"/>
    </location>
</feature>
<protein>
    <submittedName>
        <fullName evidence="2">Uncharacterized protein</fullName>
    </submittedName>
</protein>
<keyword evidence="3" id="KW-1185">Reference proteome</keyword>
<dbReference type="AlphaFoldDB" id="A0AAD8A571"/>
<dbReference type="Proteomes" id="UP001233999">
    <property type="component" value="Unassembled WGS sequence"/>
</dbReference>
<keyword evidence="1" id="KW-1133">Transmembrane helix</keyword>
<reference evidence="2" key="2">
    <citation type="submission" date="2023-05" db="EMBL/GenBank/DDBJ databases">
        <authorList>
            <person name="Fouks B."/>
        </authorList>
    </citation>
    <scope>NUCLEOTIDE SEQUENCE</scope>
    <source>
        <strain evidence="2">Stay&amp;Tobe</strain>
        <tissue evidence="2">Testes</tissue>
    </source>
</reference>
<proteinExistence type="predicted"/>
<keyword evidence="1" id="KW-0472">Membrane</keyword>
<accession>A0AAD8A571</accession>
<dbReference type="EMBL" id="JASPKZ010003844">
    <property type="protein sequence ID" value="KAJ9592186.1"/>
    <property type="molecule type" value="Genomic_DNA"/>
</dbReference>
<name>A0AAD8A571_DIPPU</name>
<comment type="caution">
    <text evidence="2">The sequence shown here is derived from an EMBL/GenBank/DDBJ whole genome shotgun (WGS) entry which is preliminary data.</text>
</comment>
<evidence type="ECO:0000313" key="3">
    <source>
        <dbReference type="Proteomes" id="UP001233999"/>
    </source>
</evidence>
<keyword evidence="1" id="KW-0812">Transmembrane</keyword>
<sequence length="119" mass="13689">YLSFCGILRTGGNEKRGILNCNLTINQQTINILLLPLSPSVQIAEPSCGIFFTYCYILRNDFIMFSVFLLRLSCRILFILIIVCHHLILITLIVEEENFLSLNNDFYIDKFLSAFSDTK</sequence>
<feature type="non-terminal residue" evidence="2">
    <location>
        <position position="119"/>
    </location>
</feature>
<reference evidence="2" key="1">
    <citation type="journal article" date="2023" name="IScience">
        <title>Live-bearing cockroach genome reveals convergent evolutionary mechanisms linked to viviparity in insects and beyond.</title>
        <authorList>
            <person name="Fouks B."/>
            <person name="Harrison M.C."/>
            <person name="Mikhailova A.A."/>
            <person name="Marchal E."/>
            <person name="English S."/>
            <person name="Carruthers M."/>
            <person name="Jennings E.C."/>
            <person name="Chiamaka E.L."/>
            <person name="Frigard R.A."/>
            <person name="Pippel M."/>
            <person name="Attardo G.M."/>
            <person name="Benoit J.B."/>
            <person name="Bornberg-Bauer E."/>
            <person name="Tobe S.S."/>
        </authorList>
    </citation>
    <scope>NUCLEOTIDE SEQUENCE</scope>
    <source>
        <strain evidence="2">Stay&amp;Tobe</strain>
    </source>
</reference>